<dbReference type="RefSeq" id="WP_089006329.1">
    <property type="nucleotide sequence ID" value="NZ_LT607411.1"/>
</dbReference>
<sequence>MADRSPDTGARSEEILAAAGILVSDEGKARARRRLDEARERWTAELDAQAREQLGLPARAA</sequence>
<gene>
    <name evidence="1" type="ORF">GA0074695_2418</name>
</gene>
<proteinExistence type="predicted"/>
<protein>
    <submittedName>
        <fullName evidence="1">Uncharacterized protein</fullName>
    </submittedName>
</protein>
<evidence type="ECO:0000313" key="2">
    <source>
        <dbReference type="Proteomes" id="UP000198242"/>
    </source>
</evidence>
<reference evidence="2" key="1">
    <citation type="submission" date="2016-06" db="EMBL/GenBank/DDBJ databases">
        <authorList>
            <person name="Varghese N."/>
            <person name="Submissions Spin"/>
        </authorList>
    </citation>
    <scope>NUCLEOTIDE SEQUENCE [LARGE SCALE GENOMIC DNA]</scope>
    <source>
        <strain evidence="2">DSM 43909</strain>
    </source>
</reference>
<dbReference type="AlphaFoldDB" id="A0A1C4WGG8"/>
<organism evidence="1 2">
    <name type="scientific">Micromonospora viridifaciens</name>
    <dbReference type="NCBI Taxonomy" id="1881"/>
    <lineage>
        <taxon>Bacteria</taxon>
        <taxon>Bacillati</taxon>
        <taxon>Actinomycetota</taxon>
        <taxon>Actinomycetes</taxon>
        <taxon>Micromonosporales</taxon>
        <taxon>Micromonosporaceae</taxon>
        <taxon>Micromonospora</taxon>
    </lineage>
</organism>
<name>A0A1C4WGG8_MICVI</name>
<evidence type="ECO:0000313" key="1">
    <source>
        <dbReference type="EMBL" id="SCE95315.1"/>
    </source>
</evidence>
<dbReference type="EMBL" id="LT607411">
    <property type="protein sequence ID" value="SCE95315.1"/>
    <property type="molecule type" value="Genomic_DNA"/>
</dbReference>
<keyword evidence="2" id="KW-1185">Reference proteome</keyword>
<dbReference type="Proteomes" id="UP000198242">
    <property type="component" value="Chromosome I"/>
</dbReference>
<accession>A0A1C4WGG8</accession>